<dbReference type="GeneID" id="28992698"/>
<name>A0A167M840_PHYB8</name>
<dbReference type="EMBL" id="KV440984">
    <property type="protein sequence ID" value="OAD72084.1"/>
    <property type="molecule type" value="Genomic_DNA"/>
</dbReference>
<dbReference type="OrthoDB" id="2203793at2759"/>
<reference evidence="2" key="1">
    <citation type="submission" date="2015-06" db="EMBL/GenBank/DDBJ databases">
        <title>Expansion of signal transduction pathways in fungi by whole-genome duplication.</title>
        <authorList>
            <consortium name="DOE Joint Genome Institute"/>
            <person name="Corrochano L.M."/>
            <person name="Kuo A."/>
            <person name="Marcet-Houben M."/>
            <person name="Polaino S."/>
            <person name="Salamov A."/>
            <person name="Villalobos J.M."/>
            <person name="Alvarez M.I."/>
            <person name="Avalos J."/>
            <person name="Benito E.P."/>
            <person name="Benoit I."/>
            <person name="Burger G."/>
            <person name="Camino L.P."/>
            <person name="Canovas D."/>
            <person name="Cerda-Olmedo E."/>
            <person name="Cheng J.-F."/>
            <person name="Dominguez A."/>
            <person name="Elias M."/>
            <person name="Eslava A.P."/>
            <person name="Glaser F."/>
            <person name="Grimwood J."/>
            <person name="Gutierrez G."/>
            <person name="Heitman J."/>
            <person name="Henrissat B."/>
            <person name="Iturriaga E.A."/>
            <person name="Lang B.F."/>
            <person name="Lavin J.L."/>
            <person name="Lee S."/>
            <person name="Li W."/>
            <person name="Lindquist E."/>
            <person name="Lopez-Garcia S."/>
            <person name="Luque E.M."/>
            <person name="Marcos A.T."/>
            <person name="Martin J."/>
            <person name="McCluskey K."/>
            <person name="Medina H.R."/>
            <person name="Miralles-Duran A."/>
            <person name="Miyazaki A."/>
            <person name="Munoz-Torres E."/>
            <person name="Oguiza J.A."/>
            <person name="Ohm R."/>
            <person name="Olmedo M."/>
            <person name="Orejas M."/>
            <person name="Ortiz-Castellanos L."/>
            <person name="Pisabarro A.G."/>
            <person name="Rodriguez-Romero J."/>
            <person name="Ruiz-Herrera J."/>
            <person name="Ruiz-Vazquez R."/>
            <person name="Sanz C."/>
            <person name="Schackwitz W."/>
            <person name="Schmutz J."/>
            <person name="Shahriari M."/>
            <person name="Shelest E."/>
            <person name="Silva-Franco F."/>
            <person name="Soanes D."/>
            <person name="Syed K."/>
            <person name="Tagua V.G."/>
            <person name="Talbot N.J."/>
            <person name="Thon M."/>
            <person name="De vries R.P."/>
            <person name="Wiebenga A."/>
            <person name="Yadav J.S."/>
            <person name="Braun E.L."/>
            <person name="Baker S."/>
            <person name="Garre V."/>
            <person name="Horwitz B."/>
            <person name="Torres-Martinez S."/>
            <person name="Idnurm A."/>
            <person name="Herrera-Estrella A."/>
            <person name="Gabaldon T."/>
            <person name="Grigoriev I.V."/>
        </authorList>
    </citation>
    <scope>NUCLEOTIDE SEQUENCE [LARGE SCALE GENOMIC DNA]</scope>
    <source>
        <strain evidence="2">NRRL 1555(-)</strain>
    </source>
</reference>
<protein>
    <submittedName>
        <fullName evidence="1">Uncharacterized protein</fullName>
    </submittedName>
</protein>
<dbReference type="VEuPathDB" id="FungiDB:PHYBLDRAFT_147065"/>
<sequence>MHDQTLSLKEDTELTFSTSTTRIHWLVSLTQWALTKRFANFTLKKNSVHKISKTECNLSFKKITIHPVARNNPTKITDRLVWGTFAILETPFTRVVLDTILGAVLAKFVVLMEVRKPQENWSKSINIAFSNRKRKTADGTKKPTRKGTVTGHYLNFLEKTMD</sequence>
<dbReference type="STRING" id="763407.A0A167M840"/>
<dbReference type="RefSeq" id="XP_018290124.1">
    <property type="nucleotide sequence ID" value="XM_018431792.1"/>
</dbReference>
<proteinExistence type="predicted"/>
<dbReference type="Proteomes" id="UP000077315">
    <property type="component" value="Unassembled WGS sequence"/>
</dbReference>
<evidence type="ECO:0000313" key="2">
    <source>
        <dbReference type="Proteomes" id="UP000077315"/>
    </source>
</evidence>
<evidence type="ECO:0000313" key="1">
    <source>
        <dbReference type="EMBL" id="OAD72084.1"/>
    </source>
</evidence>
<dbReference type="AlphaFoldDB" id="A0A167M840"/>
<gene>
    <name evidence="1" type="ORF">PHYBLDRAFT_147065</name>
</gene>
<dbReference type="InParanoid" id="A0A167M840"/>
<accession>A0A167M840</accession>
<organism evidence="1 2">
    <name type="scientific">Phycomyces blakesleeanus (strain ATCC 8743b / DSM 1359 / FGSC 10004 / NBRC 33097 / NRRL 1555)</name>
    <dbReference type="NCBI Taxonomy" id="763407"/>
    <lineage>
        <taxon>Eukaryota</taxon>
        <taxon>Fungi</taxon>
        <taxon>Fungi incertae sedis</taxon>
        <taxon>Mucoromycota</taxon>
        <taxon>Mucoromycotina</taxon>
        <taxon>Mucoromycetes</taxon>
        <taxon>Mucorales</taxon>
        <taxon>Phycomycetaceae</taxon>
        <taxon>Phycomyces</taxon>
    </lineage>
</organism>
<keyword evidence="2" id="KW-1185">Reference proteome</keyword>